<sequence length="91" mass="10213">MVVDYHDFISSGGKLPTTQLFLRGSKVIAFHSLGQLNNYHFLHPQTGASYATLNTLRSSLAFIIPTNLALDTKIKRFFRGVQMLRPSAPNY</sequence>
<name>A0A5N4ARB2_PHOPY</name>
<evidence type="ECO:0000313" key="1">
    <source>
        <dbReference type="EMBL" id="KAB0799885.1"/>
    </source>
</evidence>
<dbReference type="AlphaFoldDB" id="A0A5N4ARB2"/>
<gene>
    <name evidence="1" type="ORF">PPYR_07765</name>
</gene>
<reference evidence="1 2" key="1">
    <citation type="journal article" date="2018" name="Elife">
        <title>Firefly genomes illuminate parallel origins of bioluminescence in beetles.</title>
        <authorList>
            <person name="Fallon T.R."/>
            <person name="Lower S.E."/>
            <person name="Chang C.H."/>
            <person name="Bessho-Uehara M."/>
            <person name="Martin G.J."/>
            <person name="Bewick A.J."/>
            <person name="Behringer M."/>
            <person name="Debat H.J."/>
            <person name="Wong I."/>
            <person name="Day J.C."/>
            <person name="Suvorov A."/>
            <person name="Silva C.J."/>
            <person name="Stanger-Hall K.F."/>
            <person name="Hall D.W."/>
            <person name="Schmitz R.J."/>
            <person name="Nelson D.R."/>
            <person name="Lewis S.M."/>
            <person name="Shigenobu S."/>
            <person name="Bybee S.M."/>
            <person name="Larracuente A.M."/>
            <person name="Oba Y."/>
            <person name="Weng J.K."/>
        </authorList>
    </citation>
    <scope>NUCLEOTIDE SEQUENCE [LARGE SCALE GENOMIC DNA]</scope>
    <source>
        <strain evidence="1">1611_PpyrPB1</strain>
        <tissue evidence="1">Whole body</tissue>
    </source>
</reference>
<comment type="caution">
    <text evidence="1">The sequence shown here is derived from an EMBL/GenBank/DDBJ whole genome shotgun (WGS) entry which is preliminary data.</text>
</comment>
<accession>A0A5N4ARB2</accession>
<keyword evidence="2" id="KW-1185">Reference proteome</keyword>
<dbReference type="Proteomes" id="UP000327044">
    <property type="component" value="Unassembled WGS sequence"/>
</dbReference>
<dbReference type="InParanoid" id="A0A5N4ARB2"/>
<organism evidence="1 2">
    <name type="scientific">Photinus pyralis</name>
    <name type="common">Common eastern firefly</name>
    <name type="synonym">Lampyris pyralis</name>
    <dbReference type="NCBI Taxonomy" id="7054"/>
    <lineage>
        <taxon>Eukaryota</taxon>
        <taxon>Metazoa</taxon>
        <taxon>Ecdysozoa</taxon>
        <taxon>Arthropoda</taxon>
        <taxon>Hexapoda</taxon>
        <taxon>Insecta</taxon>
        <taxon>Pterygota</taxon>
        <taxon>Neoptera</taxon>
        <taxon>Endopterygota</taxon>
        <taxon>Coleoptera</taxon>
        <taxon>Polyphaga</taxon>
        <taxon>Elateriformia</taxon>
        <taxon>Elateroidea</taxon>
        <taxon>Lampyridae</taxon>
        <taxon>Lampyrinae</taxon>
        <taxon>Photinus</taxon>
    </lineage>
</organism>
<protein>
    <submittedName>
        <fullName evidence="1">Uncharacterized protein</fullName>
    </submittedName>
</protein>
<evidence type="ECO:0000313" key="2">
    <source>
        <dbReference type="Proteomes" id="UP000327044"/>
    </source>
</evidence>
<dbReference type="EMBL" id="VVIM01000005">
    <property type="protein sequence ID" value="KAB0799885.1"/>
    <property type="molecule type" value="Genomic_DNA"/>
</dbReference>
<proteinExistence type="predicted"/>